<accession>A0A1N6GHK9</accession>
<dbReference type="EMBL" id="FSRL01000001">
    <property type="protein sequence ID" value="SIO07025.1"/>
    <property type="molecule type" value="Genomic_DNA"/>
</dbReference>
<dbReference type="InterPro" id="IPR002823">
    <property type="entry name" value="DUF112_TM"/>
</dbReference>
<feature type="transmembrane region" description="Helical" evidence="1">
    <location>
        <begin position="462"/>
        <end position="482"/>
    </location>
</feature>
<feature type="transmembrane region" description="Helical" evidence="1">
    <location>
        <begin position="164"/>
        <end position="184"/>
    </location>
</feature>
<dbReference type="AlphaFoldDB" id="A0A1N6GHK9"/>
<feature type="transmembrane region" description="Helical" evidence="1">
    <location>
        <begin position="190"/>
        <end position="211"/>
    </location>
</feature>
<feature type="transmembrane region" description="Helical" evidence="1">
    <location>
        <begin position="102"/>
        <end position="131"/>
    </location>
</feature>
<evidence type="ECO:0000259" key="2">
    <source>
        <dbReference type="Pfam" id="PF01970"/>
    </source>
</evidence>
<feature type="transmembrane region" description="Helical" evidence="1">
    <location>
        <begin position="320"/>
        <end position="343"/>
    </location>
</feature>
<feature type="transmembrane region" description="Helical" evidence="1">
    <location>
        <begin position="137"/>
        <end position="157"/>
    </location>
</feature>
<protein>
    <submittedName>
        <fullName evidence="3">TctA family transporter</fullName>
    </submittedName>
</protein>
<dbReference type="PANTHER" id="PTHR35342:SF5">
    <property type="entry name" value="TRICARBOXYLIC TRANSPORT PROTEIN"/>
    <property type="match status" value="1"/>
</dbReference>
<feature type="transmembrane region" description="Helical" evidence="1">
    <location>
        <begin position="412"/>
        <end position="428"/>
    </location>
</feature>
<keyword evidence="1" id="KW-0472">Membrane</keyword>
<feature type="domain" description="DUF112" evidence="2">
    <location>
        <begin position="15"/>
        <end position="439"/>
    </location>
</feature>
<dbReference type="RefSeq" id="WP_074256502.1">
    <property type="nucleotide sequence ID" value="NZ_FSRL01000001.1"/>
</dbReference>
<evidence type="ECO:0000313" key="4">
    <source>
        <dbReference type="Proteomes" id="UP000184932"/>
    </source>
</evidence>
<reference evidence="4" key="1">
    <citation type="submission" date="2016-11" db="EMBL/GenBank/DDBJ databases">
        <authorList>
            <person name="Varghese N."/>
            <person name="Submissions S."/>
        </authorList>
    </citation>
    <scope>NUCLEOTIDE SEQUENCE [LARGE SCALE GENOMIC DNA]</scope>
    <source>
        <strain evidence="4">DSM 29440</strain>
    </source>
</reference>
<feature type="transmembrane region" description="Helical" evidence="1">
    <location>
        <begin position="12"/>
        <end position="31"/>
    </location>
</feature>
<evidence type="ECO:0000256" key="1">
    <source>
        <dbReference type="SAM" id="Phobius"/>
    </source>
</evidence>
<evidence type="ECO:0000313" key="3">
    <source>
        <dbReference type="EMBL" id="SIO07025.1"/>
    </source>
</evidence>
<feature type="transmembrane region" description="Helical" evidence="1">
    <location>
        <begin position="355"/>
        <end position="377"/>
    </location>
</feature>
<organism evidence="3 4">
    <name type="scientific">Vannielia litorea</name>
    <dbReference type="NCBI Taxonomy" id="1217970"/>
    <lineage>
        <taxon>Bacteria</taxon>
        <taxon>Pseudomonadati</taxon>
        <taxon>Pseudomonadota</taxon>
        <taxon>Alphaproteobacteria</taxon>
        <taxon>Rhodobacterales</taxon>
        <taxon>Paracoccaceae</taxon>
        <taxon>Vannielia</taxon>
    </lineage>
</organism>
<keyword evidence="4" id="KW-1185">Reference proteome</keyword>
<keyword evidence="1" id="KW-1133">Transmembrane helix</keyword>
<dbReference type="Pfam" id="PF01970">
    <property type="entry name" value="TctA"/>
    <property type="match status" value="1"/>
</dbReference>
<gene>
    <name evidence="3" type="ORF">SAMN05444002_2491</name>
</gene>
<dbReference type="Proteomes" id="UP000184932">
    <property type="component" value="Unassembled WGS sequence"/>
</dbReference>
<dbReference type="OrthoDB" id="9791872at2"/>
<keyword evidence="1" id="KW-0812">Transmembrane</keyword>
<feature type="transmembrane region" description="Helical" evidence="1">
    <location>
        <begin position="38"/>
        <end position="64"/>
    </location>
</feature>
<name>A0A1N6GHK9_9RHOB</name>
<sequence>MLSGLHALLADPAALAWLFVAVPIGMAFGAVPGLGGKIALIAVMPFIAGMDLLAGCVFLISLHAVVHTGAAAPTIMLGIPGTGPSTAVVADGHAMARRGEAVRALAASALASGVGGLVGTLVLALIVPFALALMQLVSYPEIFLLTLFGIGFSAVLSGDSMLKGLTVGAFGLLVAFVGVEPVFGTPRFTLGSAVLGDGIHLVTAVLALYAIPEMLTAGNRPQPPSARSLRAQAQASAGQVRAGLLDVLRHRWLTLRCSVIGALVGIIPGLGGDVAAWLCYGHAAQTSKRPEQFGKGTVEGVIGPEAANNSKEGGALVPTLFLGIPGSSGMAILLVALVPLGVSPGPGLLAANRELVWAMVWALALSNLAAAAALILLARPLNRIARLNPRTLVPHVYLLAMASVYISTTEWRAFLVMGGLALLGYALMRQNWPRAPFVIGLILGAEAEDALIKSLSIWGPGFLARPVSVLLIVVLFVSLWHLSRRLRRGSKAARRRASPDAA</sequence>
<dbReference type="PANTHER" id="PTHR35342">
    <property type="entry name" value="TRICARBOXYLIC TRANSPORT PROTEIN"/>
    <property type="match status" value="1"/>
</dbReference>
<proteinExistence type="predicted"/>
<dbReference type="STRING" id="1217970.SAMN05444002_2491"/>